<feature type="region of interest" description="Disordered" evidence="1">
    <location>
        <begin position="173"/>
        <end position="214"/>
    </location>
</feature>
<sequence>MHSSQELLSLCISLPHTYYAMRDGPTVRTFPVSVFPLLLPLVVTDLPHTPRSIDIAYGYTSCAQLPLGLFDRSCASYGGLKKKDDGTFTTPVCPNQAGGEGFCNGDLSARNADTYSHIAAGVYFSRQCNRAIPYPQPVTLAARAQTRNTAPQAQSVKVETTAHAEKLSVIPKPSKRELGPVTPLKEARHPHDSRRVSRTLHEEGSVALHQSKPRADGLSVHRRLHCLGWR</sequence>
<accession>A0A420Y1L5</accession>
<proteinExistence type="predicted"/>
<dbReference type="EMBL" id="QVQW01000067">
    <property type="protein sequence ID" value="RKU41802.1"/>
    <property type="molecule type" value="Genomic_DNA"/>
</dbReference>
<gene>
    <name evidence="2" type="ORF">DL546_002162</name>
</gene>
<evidence type="ECO:0000313" key="2">
    <source>
        <dbReference type="EMBL" id="RKU41802.1"/>
    </source>
</evidence>
<dbReference type="OrthoDB" id="2119228at2759"/>
<dbReference type="Proteomes" id="UP000275385">
    <property type="component" value="Unassembled WGS sequence"/>
</dbReference>
<keyword evidence="3" id="KW-1185">Reference proteome</keyword>
<feature type="compositionally biased region" description="Basic and acidic residues" evidence="1">
    <location>
        <begin position="185"/>
        <end position="204"/>
    </location>
</feature>
<organism evidence="2 3">
    <name type="scientific">Coniochaeta pulveracea</name>
    <dbReference type="NCBI Taxonomy" id="177199"/>
    <lineage>
        <taxon>Eukaryota</taxon>
        <taxon>Fungi</taxon>
        <taxon>Dikarya</taxon>
        <taxon>Ascomycota</taxon>
        <taxon>Pezizomycotina</taxon>
        <taxon>Sordariomycetes</taxon>
        <taxon>Sordariomycetidae</taxon>
        <taxon>Coniochaetales</taxon>
        <taxon>Coniochaetaceae</taxon>
        <taxon>Coniochaeta</taxon>
    </lineage>
</organism>
<comment type="caution">
    <text evidence="2">The sequence shown here is derived from an EMBL/GenBank/DDBJ whole genome shotgun (WGS) entry which is preliminary data.</text>
</comment>
<dbReference type="AlphaFoldDB" id="A0A420Y1L5"/>
<evidence type="ECO:0000313" key="3">
    <source>
        <dbReference type="Proteomes" id="UP000275385"/>
    </source>
</evidence>
<name>A0A420Y1L5_9PEZI</name>
<evidence type="ECO:0000256" key="1">
    <source>
        <dbReference type="SAM" id="MobiDB-lite"/>
    </source>
</evidence>
<protein>
    <submittedName>
        <fullName evidence="2">Uncharacterized protein</fullName>
    </submittedName>
</protein>
<reference evidence="2 3" key="1">
    <citation type="submission" date="2018-08" db="EMBL/GenBank/DDBJ databases">
        <title>Draft genome of the lignicolous fungus Coniochaeta pulveracea.</title>
        <authorList>
            <person name="Borstlap C.J."/>
            <person name="De Witt R.N."/>
            <person name="Botha A."/>
            <person name="Volschenk H."/>
        </authorList>
    </citation>
    <scope>NUCLEOTIDE SEQUENCE [LARGE SCALE GENOMIC DNA]</scope>
    <source>
        <strain evidence="2 3">CAB683</strain>
    </source>
</reference>